<dbReference type="Pfam" id="PF19574">
    <property type="entry name" value="LolA_3"/>
    <property type="match status" value="1"/>
</dbReference>
<dbReference type="InterPro" id="IPR004564">
    <property type="entry name" value="OM_lipoprot_carrier_LolA-like"/>
</dbReference>
<keyword evidence="2" id="KW-0813">Transport</keyword>
<dbReference type="AlphaFoldDB" id="A0A5Q0TFM8"/>
<keyword evidence="3" id="KW-0732">Signal</keyword>
<feature type="compositionally biased region" description="Polar residues" evidence="5">
    <location>
        <begin position="187"/>
        <end position="202"/>
    </location>
</feature>
<evidence type="ECO:0000313" key="7">
    <source>
        <dbReference type="Proteomes" id="UP000348942"/>
    </source>
</evidence>
<accession>A0A5Q0TFM8</accession>
<keyword evidence="6" id="KW-0449">Lipoprotein</keyword>
<evidence type="ECO:0000256" key="2">
    <source>
        <dbReference type="ARBA" id="ARBA00022448"/>
    </source>
</evidence>
<feature type="region of interest" description="Disordered" evidence="5">
    <location>
        <begin position="187"/>
        <end position="208"/>
    </location>
</feature>
<gene>
    <name evidence="6" type="ORF">GFB47_09960</name>
</gene>
<dbReference type="CDD" id="cd16325">
    <property type="entry name" value="LolA"/>
    <property type="match status" value="1"/>
</dbReference>
<dbReference type="EMBL" id="CP045699">
    <property type="protein sequence ID" value="QGA65700.1"/>
    <property type="molecule type" value="Genomic_DNA"/>
</dbReference>
<dbReference type="RefSeq" id="WP_153447846.1">
    <property type="nucleotide sequence ID" value="NZ_CP045699.1"/>
</dbReference>
<evidence type="ECO:0000313" key="6">
    <source>
        <dbReference type="EMBL" id="QGA65700.1"/>
    </source>
</evidence>
<evidence type="ECO:0000256" key="4">
    <source>
        <dbReference type="ARBA" id="ARBA00022927"/>
    </source>
</evidence>
<organism evidence="6 7">
    <name type="scientific">Vibrio algicola</name>
    <dbReference type="NCBI Taxonomy" id="2662262"/>
    <lineage>
        <taxon>Bacteria</taxon>
        <taxon>Pseudomonadati</taxon>
        <taxon>Pseudomonadota</taxon>
        <taxon>Gammaproteobacteria</taxon>
        <taxon>Vibrionales</taxon>
        <taxon>Vibrionaceae</taxon>
        <taxon>Vibrio</taxon>
    </lineage>
</organism>
<comment type="subunit">
    <text evidence="1">Monomer.</text>
</comment>
<evidence type="ECO:0000256" key="3">
    <source>
        <dbReference type="ARBA" id="ARBA00022729"/>
    </source>
</evidence>
<dbReference type="SUPFAM" id="SSF89392">
    <property type="entry name" value="Prokaryotic lipoproteins and lipoprotein localization factors"/>
    <property type="match status" value="1"/>
</dbReference>
<name>A0A5Q0TFM8_9VIBR</name>
<dbReference type="GO" id="GO:0015031">
    <property type="term" value="P:protein transport"/>
    <property type="evidence" value="ECO:0007669"/>
    <property type="project" value="UniProtKB-KW"/>
</dbReference>
<reference evidence="6 7" key="1">
    <citation type="submission" date="2019-10" db="EMBL/GenBank/DDBJ databases">
        <title>Vibrio sp. nov., isolated from Coralline algae surface.</title>
        <authorList>
            <person name="Geng Y."/>
            <person name="Zhang X."/>
        </authorList>
    </citation>
    <scope>NUCLEOTIDE SEQUENCE [LARGE SCALE GENOMIC DNA]</scope>
    <source>
        <strain evidence="6 7">SM1977</strain>
    </source>
</reference>
<evidence type="ECO:0000256" key="1">
    <source>
        <dbReference type="ARBA" id="ARBA00011245"/>
    </source>
</evidence>
<evidence type="ECO:0000256" key="5">
    <source>
        <dbReference type="SAM" id="MobiDB-lite"/>
    </source>
</evidence>
<dbReference type="Proteomes" id="UP000348942">
    <property type="component" value="Chromosome 1"/>
</dbReference>
<keyword evidence="7" id="KW-1185">Reference proteome</keyword>
<proteinExistence type="predicted"/>
<dbReference type="InterPro" id="IPR029046">
    <property type="entry name" value="LolA/LolB/LppX"/>
</dbReference>
<keyword evidence="4" id="KW-0653">Protein transport</keyword>
<dbReference type="Gene3D" id="2.50.20.10">
    <property type="entry name" value="Lipoprotein localisation LolA/LolB/LppX"/>
    <property type="match status" value="1"/>
</dbReference>
<sequence>MRNKIGLLLQSVLILMISLMTIPAQAITLDQLQTKLAQHPIVRGDFTQTRSMKMFDAPLESSGQFLLSEKQGLWWQQSQPFPVSLVLTQDKLSQKMADQPAQVLAKKDNPMVFYFSHIFLSLFQGDTKTLTEQFKLDLSSNDKHWTLVLTPKAAPLNKVFASITIQGGDYIDSVLLQEVRGDKSDMQFSQQTNQPNALNPTEQDAFRF</sequence>
<protein>
    <submittedName>
        <fullName evidence="6">Outer membrane lipoprotein carrier protein LolA</fullName>
    </submittedName>
</protein>